<feature type="domain" description="Sigma-54 factor interaction" evidence="8">
    <location>
        <begin position="141"/>
        <end position="371"/>
    </location>
</feature>
<organism evidence="10 11">
    <name type="scientific">Magnetospirillum sulfuroxidans</name>
    <dbReference type="NCBI Taxonomy" id="611300"/>
    <lineage>
        <taxon>Bacteria</taxon>
        <taxon>Pseudomonadati</taxon>
        <taxon>Pseudomonadota</taxon>
        <taxon>Alphaproteobacteria</taxon>
        <taxon>Rhodospirillales</taxon>
        <taxon>Rhodospirillaceae</taxon>
        <taxon>Magnetospirillum</taxon>
    </lineage>
</organism>
<evidence type="ECO:0000259" key="9">
    <source>
        <dbReference type="PROSITE" id="PS50110"/>
    </source>
</evidence>
<dbReference type="Pfam" id="PF02954">
    <property type="entry name" value="HTH_8"/>
    <property type="match status" value="1"/>
</dbReference>
<keyword evidence="11" id="KW-1185">Reference proteome</keyword>
<dbReference type="InterPro" id="IPR002197">
    <property type="entry name" value="HTH_Fis"/>
</dbReference>
<dbReference type="InterPro" id="IPR011006">
    <property type="entry name" value="CheY-like_superfamily"/>
</dbReference>
<dbReference type="Gene3D" id="1.10.8.60">
    <property type="match status" value="1"/>
</dbReference>
<keyword evidence="6" id="KW-0804">Transcription</keyword>
<accession>A0ABS5IFX4</accession>
<keyword evidence="5" id="KW-0238">DNA-binding</keyword>
<keyword evidence="3" id="KW-0902">Two-component regulatory system</keyword>
<dbReference type="InterPro" id="IPR027417">
    <property type="entry name" value="P-loop_NTPase"/>
</dbReference>
<keyword evidence="1" id="KW-0547">Nucleotide-binding</keyword>
<dbReference type="PROSITE" id="PS00675">
    <property type="entry name" value="SIGMA54_INTERACT_1"/>
    <property type="match status" value="1"/>
</dbReference>
<dbReference type="Gene3D" id="3.40.50.300">
    <property type="entry name" value="P-loop containing nucleotide triphosphate hydrolases"/>
    <property type="match status" value="1"/>
</dbReference>
<dbReference type="InterPro" id="IPR003593">
    <property type="entry name" value="AAA+_ATPase"/>
</dbReference>
<evidence type="ECO:0000313" key="11">
    <source>
        <dbReference type="Proteomes" id="UP000680714"/>
    </source>
</evidence>
<dbReference type="PROSITE" id="PS50045">
    <property type="entry name" value="SIGMA54_INTERACT_4"/>
    <property type="match status" value="1"/>
</dbReference>
<reference evidence="10 11" key="1">
    <citation type="submission" date="2021-04" db="EMBL/GenBank/DDBJ databases">
        <title>Magnetospirillum sulfuroxidans sp. nov., a facultative chemolithoautotrophic sulfur-oxidizing alphaproteobacterium isolated from freshwater sediment and proposals for Paramagetospirillum gen. nov., and Magnetospirillaceae fam. nov.</title>
        <authorList>
            <person name="Koziaeva V."/>
            <person name="Geelhoed J.S."/>
            <person name="Sorokin D.Y."/>
            <person name="Grouzdev D.S."/>
        </authorList>
    </citation>
    <scope>NUCLEOTIDE SEQUENCE [LARGE SCALE GENOMIC DNA]</scope>
    <source>
        <strain evidence="10 11">J10</strain>
    </source>
</reference>
<dbReference type="Pfam" id="PF25601">
    <property type="entry name" value="AAA_lid_14"/>
    <property type="match status" value="1"/>
</dbReference>
<dbReference type="Pfam" id="PF00072">
    <property type="entry name" value="Response_reg"/>
    <property type="match status" value="1"/>
</dbReference>
<keyword evidence="7" id="KW-0597">Phosphoprotein</keyword>
<evidence type="ECO:0000256" key="4">
    <source>
        <dbReference type="ARBA" id="ARBA00023015"/>
    </source>
</evidence>
<dbReference type="PRINTS" id="PR01590">
    <property type="entry name" value="HTHFIS"/>
</dbReference>
<dbReference type="InterPro" id="IPR025944">
    <property type="entry name" value="Sigma_54_int_dom_CS"/>
</dbReference>
<dbReference type="CDD" id="cd00009">
    <property type="entry name" value="AAA"/>
    <property type="match status" value="1"/>
</dbReference>
<feature type="modified residue" description="4-aspartylphosphate" evidence="7">
    <location>
        <position position="53"/>
    </location>
</feature>
<dbReference type="PANTHER" id="PTHR32071:SF117">
    <property type="entry name" value="PTS-DEPENDENT DIHYDROXYACETONE KINASE OPERON REGULATORY PROTEIN-RELATED"/>
    <property type="match status" value="1"/>
</dbReference>
<dbReference type="SMART" id="SM00382">
    <property type="entry name" value="AAA"/>
    <property type="match status" value="1"/>
</dbReference>
<dbReference type="PANTHER" id="PTHR32071">
    <property type="entry name" value="TRANSCRIPTIONAL REGULATORY PROTEIN"/>
    <property type="match status" value="1"/>
</dbReference>
<evidence type="ECO:0000259" key="8">
    <source>
        <dbReference type="PROSITE" id="PS50045"/>
    </source>
</evidence>
<evidence type="ECO:0000256" key="3">
    <source>
        <dbReference type="ARBA" id="ARBA00023012"/>
    </source>
</evidence>
<comment type="caution">
    <text evidence="10">The sequence shown here is derived from an EMBL/GenBank/DDBJ whole genome shotgun (WGS) entry which is preliminary data.</text>
</comment>
<evidence type="ECO:0000256" key="1">
    <source>
        <dbReference type="ARBA" id="ARBA00022741"/>
    </source>
</evidence>
<dbReference type="SUPFAM" id="SSF46689">
    <property type="entry name" value="Homeodomain-like"/>
    <property type="match status" value="1"/>
</dbReference>
<dbReference type="InterPro" id="IPR058031">
    <property type="entry name" value="AAA_lid_NorR"/>
</dbReference>
<dbReference type="Pfam" id="PF00158">
    <property type="entry name" value="Sigma54_activat"/>
    <property type="match status" value="1"/>
</dbReference>
<keyword evidence="4" id="KW-0805">Transcription regulation</keyword>
<dbReference type="InterPro" id="IPR009057">
    <property type="entry name" value="Homeodomain-like_sf"/>
</dbReference>
<name>A0ABS5IFX4_9PROT</name>
<proteinExistence type="predicted"/>
<sequence>MSASVLIIDDEAALVRSLSFALKGEGYIAHAAHSGTEGLALIARTEPAIVLLDLHLPDMSGMEVLERLHQSNPDLPVIMISAHGDTRAAVRAVKLGAADYLTKPFELDDLFHVITSVLERERLTSEIAFHRQGAVQSAGTLIGSSPAMQALSDTIRLIAASNSARVLLLGESGTGKALVARAIHSLSPRANGPFIEINCASLPEQLIEAELFGVEKGAFTGAHQKRVGLVSLADSGTLFLDEVGELPLLLQAKLLHFLENGDYRALGSGRTQKADVRVVAATNRDLQDEVRRGRFREDLFYRLNVIHIPLPPLRARGDDILVLAQSFAERFCREENVSQIRFAAETERVLRAYPWPGNVRELKNLVERLTILRPGQTIHPADLPADMSATSFPAPAVITAVLADAERILLEDALREAGGQKGRAAEVLGISRHALKRRLQRLGMD</sequence>
<protein>
    <submittedName>
        <fullName evidence="10">Sigma-54-dependent Fis family transcriptional regulator</fullName>
    </submittedName>
</protein>
<dbReference type="RefSeq" id="WP_211550922.1">
    <property type="nucleotide sequence ID" value="NZ_JAGTUF010000021.1"/>
</dbReference>
<dbReference type="SMART" id="SM00448">
    <property type="entry name" value="REC"/>
    <property type="match status" value="1"/>
</dbReference>
<dbReference type="PROSITE" id="PS00688">
    <property type="entry name" value="SIGMA54_INTERACT_3"/>
    <property type="match status" value="1"/>
</dbReference>
<evidence type="ECO:0000256" key="2">
    <source>
        <dbReference type="ARBA" id="ARBA00022840"/>
    </source>
</evidence>
<evidence type="ECO:0000256" key="5">
    <source>
        <dbReference type="ARBA" id="ARBA00023125"/>
    </source>
</evidence>
<dbReference type="PROSITE" id="PS50110">
    <property type="entry name" value="RESPONSE_REGULATORY"/>
    <property type="match status" value="1"/>
</dbReference>
<evidence type="ECO:0000256" key="7">
    <source>
        <dbReference type="PROSITE-ProRule" id="PRU00169"/>
    </source>
</evidence>
<dbReference type="EMBL" id="JAGTUF010000021">
    <property type="protein sequence ID" value="MBR9973311.1"/>
    <property type="molecule type" value="Genomic_DNA"/>
</dbReference>
<dbReference type="InterPro" id="IPR025662">
    <property type="entry name" value="Sigma_54_int_dom_ATP-bd_1"/>
</dbReference>
<gene>
    <name evidence="10" type="ORF">KEC16_16425</name>
</gene>
<dbReference type="Proteomes" id="UP000680714">
    <property type="component" value="Unassembled WGS sequence"/>
</dbReference>
<evidence type="ECO:0000256" key="6">
    <source>
        <dbReference type="ARBA" id="ARBA00023163"/>
    </source>
</evidence>
<dbReference type="InterPro" id="IPR001789">
    <property type="entry name" value="Sig_transdc_resp-reg_receiver"/>
</dbReference>
<feature type="domain" description="Response regulatory" evidence="9">
    <location>
        <begin position="4"/>
        <end position="118"/>
    </location>
</feature>
<dbReference type="SUPFAM" id="SSF52172">
    <property type="entry name" value="CheY-like"/>
    <property type="match status" value="1"/>
</dbReference>
<evidence type="ECO:0000313" key="10">
    <source>
        <dbReference type="EMBL" id="MBR9973311.1"/>
    </source>
</evidence>
<dbReference type="InterPro" id="IPR002078">
    <property type="entry name" value="Sigma_54_int"/>
</dbReference>
<dbReference type="SUPFAM" id="SSF52540">
    <property type="entry name" value="P-loop containing nucleoside triphosphate hydrolases"/>
    <property type="match status" value="1"/>
</dbReference>
<dbReference type="Gene3D" id="1.10.10.60">
    <property type="entry name" value="Homeodomain-like"/>
    <property type="match status" value="1"/>
</dbReference>
<dbReference type="Gene3D" id="3.40.50.2300">
    <property type="match status" value="1"/>
</dbReference>
<keyword evidence="2" id="KW-0067">ATP-binding</keyword>